<dbReference type="InterPro" id="IPR013736">
    <property type="entry name" value="Xaa-Pro_dipept_C"/>
</dbReference>
<dbReference type="InterPro" id="IPR005674">
    <property type="entry name" value="CocE/Ser_esterase"/>
</dbReference>
<gene>
    <name evidence="5" type="ORF">A176_003115</name>
</gene>
<organism evidence="5 6">
    <name type="scientific">Pseudomyxococcus hansupus</name>
    <dbReference type="NCBI Taxonomy" id="1297742"/>
    <lineage>
        <taxon>Bacteria</taxon>
        <taxon>Pseudomonadati</taxon>
        <taxon>Myxococcota</taxon>
        <taxon>Myxococcia</taxon>
        <taxon>Myxococcales</taxon>
        <taxon>Cystobacterineae</taxon>
        <taxon>Myxococcaceae</taxon>
        <taxon>Pseudomyxococcus</taxon>
    </lineage>
</organism>
<name>A0A0H4WX58_9BACT</name>
<reference evidence="5 6" key="1">
    <citation type="journal article" date="2016" name="PLoS ONE">
        <title>Complete Genome Sequence and Comparative Genomics of a Novel Myxobacterium Myxococcus hansupus.</title>
        <authorList>
            <person name="Sharma G."/>
            <person name="Narwani T."/>
            <person name="Subramanian S."/>
        </authorList>
    </citation>
    <scope>NUCLEOTIDE SEQUENCE [LARGE SCALE GENOMIC DNA]</scope>
    <source>
        <strain evidence="6">mixupus</strain>
    </source>
</reference>
<accession>A0A0H4WX58</accession>
<feature type="chain" id="PRO_5005213067" evidence="3">
    <location>
        <begin position="23"/>
        <end position="645"/>
    </location>
</feature>
<evidence type="ECO:0000256" key="3">
    <source>
        <dbReference type="SAM" id="SignalP"/>
    </source>
</evidence>
<dbReference type="eggNOG" id="COG2936">
    <property type="taxonomic scope" value="Bacteria"/>
</dbReference>
<dbReference type="RefSeq" id="WP_002639595.1">
    <property type="nucleotide sequence ID" value="NZ_CP012109.1"/>
</dbReference>
<sequence>MHPVSRRLAAVLLACATGSAQAQSTAQAPKRPAGPPQERVERVRSQFTKYEYRIPMRDGTRLFTSVYVPADASPGKRYPILMVRTPYTVAPYGVDRYPQALGPTEAFEKEGFIFAFQDVRGRHMSEGEFVNVRPHKAKKAGPKDFDESTDTYDTIEWLVKRVANNNGRVGQWGISYPGFYASAGAIDSHPALKAVSPQAPIADWFWDDMHRNGAFNLSLAFGFFSTFGKPRPKPTDSEDWQRFDHGTPDGYQFFLDLGPLSNADSKYFKGDVAFWKEVAAHPNYDAFWQARNLLPHLKNIKAAVLTVGGWYDTEDLYGPLQTYAAIEKQNPGISNTLIMGPWPHGGWQRGDGESLGDADFGFATSMAYQTLALDFFKHHLKGGPKPDVPEAMVFETGANRWRRFDTWPPKGLRQTKLYFQPKGGLSTQAPKAAGAAFAEYVSDPDKPVPYTQELTTGWSKSYMTEDQRFAARRPDVLVFETEPLEQDLTVAGPLEAELWVSTTGTDADWVVKLVDVNPGKVRGFRKGDEEKGVKNRGHQQTLVRGEPFRGRFRDSFSEPKPFKAGEVTKVRFVINDVFHTFQRGHRVMIQVQSSWFPFIDRNPQTYVPNIFEAKEEHFIRAFHRVYHSAANPSFVQVGVLPALDE</sequence>
<keyword evidence="6" id="KW-1185">Reference proteome</keyword>
<evidence type="ECO:0000256" key="2">
    <source>
        <dbReference type="SAM" id="MobiDB-lite"/>
    </source>
</evidence>
<evidence type="ECO:0000259" key="4">
    <source>
        <dbReference type="SMART" id="SM00939"/>
    </source>
</evidence>
<dbReference type="SUPFAM" id="SSF49785">
    <property type="entry name" value="Galactose-binding domain-like"/>
    <property type="match status" value="1"/>
</dbReference>
<dbReference type="SUPFAM" id="SSF53474">
    <property type="entry name" value="alpha/beta-Hydrolases"/>
    <property type="match status" value="1"/>
</dbReference>
<dbReference type="PANTHER" id="PTHR43056:SF10">
    <property type="entry name" value="COCE_NOND FAMILY, PUTATIVE (AFU_ORTHOLOGUE AFUA_7G00600)-RELATED"/>
    <property type="match status" value="1"/>
</dbReference>
<dbReference type="InterPro" id="IPR000383">
    <property type="entry name" value="Xaa-Pro-like_dom"/>
</dbReference>
<keyword evidence="3" id="KW-0732">Signal</keyword>
<evidence type="ECO:0000313" key="6">
    <source>
        <dbReference type="Proteomes" id="UP000009026"/>
    </source>
</evidence>
<dbReference type="OrthoDB" id="9806163at2"/>
<dbReference type="InterPro" id="IPR008979">
    <property type="entry name" value="Galactose-bd-like_sf"/>
</dbReference>
<feature type="region of interest" description="Disordered" evidence="2">
    <location>
        <begin position="22"/>
        <end position="42"/>
    </location>
</feature>
<dbReference type="Gene3D" id="3.40.50.1820">
    <property type="entry name" value="alpha/beta hydrolase"/>
    <property type="match status" value="1"/>
</dbReference>
<dbReference type="AlphaFoldDB" id="A0A0H4WX58"/>
<dbReference type="Pfam" id="PF08530">
    <property type="entry name" value="PepX_C"/>
    <property type="match status" value="1"/>
</dbReference>
<keyword evidence="1 5" id="KW-0378">Hydrolase</keyword>
<feature type="signal peptide" evidence="3">
    <location>
        <begin position="1"/>
        <end position="22"/>
    </location>
</feature>
<dbReference type="NCBIfam" id="TIGR00976">
    <property type="entry name" value="CocE_NonD"/>
    <property type="match status" value="1"/>
</dbReference>
<dbReference type="InterPro" id="IPR029058">
    <property type="entry name" value="AB_hydrolase_fold"/>
</dbReference>
<evidence type="ECO:0000256" key="1">
    <source>
        <dbReference type="ARBA" id="ARBA00022801"/>
    </source>
</evidence>
<dbReference type="SMART" id="SM00939">
    <property type="entry name" value="PepX_C"/>
    <property type="match status" value="1"/>
</dbReference>
<dbReference type="Gene3D" id="1.10.3020.10">
    <property type="entry name" value="alpha-amino acid ester hydrolase ( Helical cap domain)"/>
    <property type="match status" value="1"/>
</dbReference>
<dbReference type="STRING" id="1297742.A176_003115"/>
<dbReference type="InterPro" id="IPR050585">
    <property type="entry name" value="Xaa-Pro_dipeptidyl-ppase/CocE"/>
</dbReference>
<dbReference type="PATRIC" id="fig|1297742.4.peg.3142"/>
<dbReference type="GO" id="GO:0008239">
    <property type="term" value="F:dipeptidyl-peptidase activity"/>
    <property type="evidence" value="ECO:0007669"/>
    <property type="project" value="InterPro"/>
</dbReference>
<dbReference type="Gene3D" id="2.60.120.260">
    <property type="entry name" value="Galactose-binding domain-like"/>
    <property type="match status" value="1"/>
</dbReference>
<dbReference type="PANTHER" id="PTHR43056">
    <property type="entry name" value="PEPTIDASE S9 PROLYL OLIGOPEPTIDASE"/>
    <property type="match status" value="1"/>
</dbReference>
<dbReference type="Proteomes" id="UP000009026">
    <property type="component" value="Chromosome"/>
</dbReference>
<protein>
    <submittedName>
        <fullName evidence="5">Hydrolase, CocE/NonD family</fullName>
    </submittedName>
</protein>
<dbReference type="KEGG" id="mym:A176_003115"/>
<evidence type="ECO:0000313" key="5">
    <source>
        <dbReference type="EMBL" id="AKQ66203.1"/>
    </source>
</evidence>
<proteinExistence type="predicted"/>
<dbReference type="Pfam" id="PF02129">
    <property type="entry name" value="Peptidase_S15"/>
    <property type="match status" value="1"/>
</dbReference>
<dbReference type="EMBL" id="CP012109">
    <property type="protein sequence ID" value="AKQ66203.1"/>
    <property type="molecule type" value="Genomic_DNA"/>
</dbReference>
<feature type="domain" description="Xaa-Pro dipeptidyl-peptidase C-terminal" evidence="4">
    <location>
        <begin position="373"/>
        <end position="636"/>
    </location>
</feature>